<sequence length="310" mass="33744">MLALLSLLLVLPSVTVAAPIGICYGRVADNLPSSSEVVNLLKSNGITNIRIFNPDPFTLQSFSGAGISLMIGVPNEILPSVASGGPIFSLQWLQTNIFPHIPPNQIRYIAVGNEIPLKDPYYTPYMVSAMRNLHQALQTLNLANSIKLSSPQAASVLSVSYPPSSGTFDPFVKSAILPLLQFLHDTQSPLMVNYFEMVALTYSNLFDASVDAFVYAMEKEGFAGIPVVVTETGWPTSGGTAASAENALAFNENVVRRAVTSIGTPKRPGEGVEAYLFDLFDENRKVGEEYEKHFGIFRIDGSKIYDIRFN</sequence>
<keyword evidence="2" id="KW-1185">Reference proteome</keyword>
<dbReference type="Proteomes" id="UP001164539">
    <property type="component" value="Chromosome 9"/>
</dbReference>
<dbReference type="EMBL" id="CM051402">
    <property type="protein sequence ID" value="KAJ4711096.1"/>
    <property type="molecule type" value="Genomic_DNA"/>
</dbReference>
<accession>A0ACC1XHV6</accession>
<comment type="caution">
    <text evidence="1">The sequence shown here is derived from an EMBL/GenBank/DDBJ whole genome shotgun (WGS) entry which is preliminary data.</text>
</comment>
<evidence type="ECO:0000313" key="2">
    <source>
        <dbReference type="Proteomes" id="UP001164539"/>
    </source>
</evidence>
<proteinExistence type="predicted"/>
<organism evidence="1 2">
    <name type="scientific">Melia azedarach</name>
    <name type="common">Chinaberry tree</name>
    <dbReference type="NCBI Taxonomy" id="155640"/>
    <lineage>
        <taxon>Eukaryota</taxon>
        <taxon>Viridiplantae</taxon>
        <taxon>Streptophyta</taxon>
        <taxon>Embryophyta</taxon>
        <taxon>Tracheophyta</taxon>
        <taxon>Spermatophyta</taxon>
        <taxon>Magnoliopsida</taxon>
        <taxon>eudicotyledons</taxon>
        <taxon>Gunneridae</taxon>
        <taxon>Pentapetalae</taxon>
        <taxon>rosids</taxon>
        <taxon>malvids</taxon>
        <taxon>Sapindales</taxon>
        <taxon>Meliaceae</taxon>
        <taxon>Melia</taxon>
    </lineage>
</organism>
<reference evidence="1 2" key="1">
    <citation type="journal article" date="2023" name="Science">
        <title>Complex scaffold remodeling in plant triterpene biosynthesis.</title>
        <authorList>
            <person name="De La Pena R."/>
            <person name="Hodgson H."/>
            <person name="Liu J.C."/>
            <person name="Stephenson M.J."/>
            <person name="Martin A.C."/>
            <person name="Owen C."/>
            <person name="Harkess A."/>
            <person name="Leebens-Mack J."/>
            <person name="Jimenez L.E."/>
            <person name="Osbourn A."/>
            <person name="Sattely E.S."/>
        </authorList>
    </citation>
    <scope>NUCLEOTIDE SEQUENCE [LARGE SCALE GENOMIC DNA]</scope>
    <source>
        <strain evidence="2">cv. JPN11</strain>
        <tissue evidence="1">Leaf</tissue>
    </source>
</reference>
<protein>
    <submittedName>
        <fullName evidence="1">Glucan endo-1,3-beta-glucosidase</fullName>
    </submittedName>
</protein>
<name>A0ACC1XHV6_MELAZ</name>
<evidence type="ECO:0000313" key="1">
    <source>
        <dbReference type="EMBL" id="KAJ4711096.1"/>
    </source>
</evidence>
<gene>
    <name evidence="1" type="ORF">OWV82_017172</name>
</gene>